<evidence type="ECO:0000256" key="1">
    <source>
        <dbReference type="SAM" id="SignalP"/>
    </source>
</evidence>
<feature type="chain" id="PRO_5006640376" evidence="1">
    <location>
        <begin position="21"/>
        <end position="241"/>
    </location>
</feature>
<sequence>MRAVLLLILISSLFPSAGIAANPLHPGRSAAAIIEKVNQNILKIKDASMDITLDYTLFIFGCSGLNRMKGKGYYKSPDKIKATLNHVTYFAKGNKIRKIDAEGKRFYLRLLHSLDFTPGFHAGLIPYNFFLTVIKDDPDEISIEGIPKPGILKNVEKVVFYIDPKEYLLRKLDLTLVNKNLSGTININYQKIQGLWVPVSFYGRTAIEIRDNALVGIGIKLKGENFKINNGLSDKLFDPGF</sequence>
<feature type="signal peptide" evidence="1">
    <location>
        <begin position="1"/>
        <end position="20"/>
    </location>
</feature>
<comment type="caution">
    <text evidence="2">The sequence shown here is derived from an EMBL/GenBank/DDBJ whole genome shotgun (WGS) entry which is preliminary data.</text>
</comment>
<gene>
    <name evidence="2" type="ORF">AMJ44_04080</name>
</gene>
<dbReference type="Gene3D" id="2.50.20.10">
    <property type="entry name" value="Lipoprotein localisation LolA/LolB/LppX"/>
    <property type="match status" value="1"/>
</dbReference>
<dbReference type="AlphaFoldDB" id="A0A0S7Y3S0"/>
<evidence type="ECO:0000313" key="3">
    <source>
        <dbReference type="Proteomes" id="UP000051861"/>
    </source>
</evidence>
<keyword evidence="1" id="KW-0732">Signal</keyword>
<proteinExistence type="predicted"/>
<accession>A0A0S7Y3S0</accession>
<organism evidence="2 3">
    <name type="scientific">candidate division WOR-1 bacterium DG_54_3</name>
    <dbReference type="NCBI Taxonomy" id="1703775"/>
    <lineage>
        <taxon>Bacteria</taxon>
        <taxon>Bacillati</taxon>
        <taxon>Saganbacteria</taxon>
    </lineage>
</organism>
<dbReference type="EMBL" id="LIZX01000026">
    <property type="protein sequence ID" value="KPJ69352.1"/>
    <property type="molecule type" value="Genomic_DNA"/>
</dbReference>
<dbReference type="Proteomes" id="UP000051861">
    <property type="component" value="Unassembled WGS sequence"/>
</dbReference>
<reference evidence="2 3" key="1">
    <citation type="journal article" date="2015" name="Microbiome">
        <title>Genomic resolution of linkages in carbon, nitrogen, and sulfur cycling among widespread estuary sediment bacteria.</title>
        <authorList>
            <person name="Baker B.J."/>
            <person name="Lazar C.S."/>
            <person name="Teske A.P."/>
            <person name="Dick G.J."/>
        </authorList>
    </citation>
    <scope>NUCLEOTIDE SEQUENCE [LARGE SCALE GENOMIC DNA]</scope>
    <source>
        <strain evidence="2">DG_54_3</strain>
    </source>
</reference>
<evidence type="ECO:0000313" key="2">
    <source>
        <dbReference type="EMBL" id="KPJ69352.1"/>
    </source>
</evidence>
<protein>
    <submittedName>
        <fullName evidence="2">Uncharacterized protein</fullName>
    </submittedName>
</protein>
<name>A0A0S7Y3S0_UNCSA</name>